<organism evidence="1 2">
    <name type="scientific">Blattamonas nauphoetae</name>
    <dbReference type="NCBI Taxonomy" id="2049346"/>
    <lineage>
        <taxon>Eukaryota</taxon>
        <taxon>Metamonada</taxon>
        <taxon>Preaxostyla</taxon>
        <taxon>Oxymonadida</taxon>
        <taxon>Blattamonas</taxon>
    </lineage>
</organism>
<sequence length="79" mass="8656">MTPTHLCGLSSDVGNALIAGADEQILGSPPIVQKWFALLAKLRGHLPILSLVDISPSWDGQQLIYSALRLFSRRDFLLI</sequence>
<evidence type="ECO:0000313" key="1">
    <source>
        <dbReference type="EMBL" id="KAK2943438.1"/>
    </source>
</evidence>
<accession>A0ABQ9WVS8</accession>
<keyword evidence="2" id="KW-1185">Reference proteome</keyword>
<evidence type="ECO:0000313" key="2">
    <source>
        <dbReference type="Proteomes" id="UP001281761"/>
    </source>
</evidence>
<protein>
    <submittedName>
        <fullName evidence="1">Uncharacterized protein</fullName>
    </submittedName>
</protein>
<gene>
    <name evidence="1" type="ORF">BLNAU_21621</name>
</gene>
<dbReference type="EMBL" id="JARBJD010000346">
    <property type="protein sequence ID" value="KAK2943438.1"/>
    <property type="molecule type" value="Genomic_DNA"/>
</dbReference>
<dbReference type="Proteomes" id="UP001281761">
    <property type="component" value="Unassembled WGS sequence"/>
</dbReference>
<comment type="caution">
    <text evidence="1">The sequence shown here is derived from an EMBL/GenBank/DDBJ whole genome shotgun (WGS) entry which is preliminary data.</text>
</comment>
<proteinExistence type="predicted"/>
<reference evidence="1 2" key="1">
    <citation type="journal article" date="2022" name="bioRxiv">
        <title>Genomics of Preaxostyla Flagellates Illuminates Evolutionary Transitions and the Path Towards Mitochondrial Loss.</title>
        <authorList>
            <person name="Novak L.V.F."/>
            <person name="Treitli S.C."/>
            <person name="Pyrih J."/>
            <person name="Halakuc P."/>
            <person name="Pipaliya S.V."/>
            <person name="Vacek V."/>
            <person name="Brzon O."/>
            <person name="Soukal P."/>
            <person name="Eme L."/>
            <person name="Dacks J.B."/>
            <person name="Karnkowska A."/>
            <person name="Elias M."/>
            <person name="Hampl V."/>
        </authorList>
    </citation>
    <scope>NUCLEOTIDE SEQUENCE [LARGE SCALE GENOMIC DNA]</scope>
    <source>
        <strain evidence="1">NAU3</strain>
        <tissue evidence="1">Gut</tissue>
    </source>
</reference>
<name>A0ABQ9WVS8_9EUKA</name>